<comment type="caution">
    <text evidence="6">The sequence shown here is derived from an EMBL/GenBank/DDBJ whole genome shotgun (WGS) entry which is preliminary data.</text>
</comment>
<protein>
    <recommendedName>
        <fullName evidence="5">HipA-like C-terminal domain-containing protein</fullName>
    </recommendedName>
</protein>
<keyword evidence="3" id="KW-0418">Kinase</keyword>
<evidence type="ECO:0000256" key="3">
    <source>
        <dbReference type="ARBA" id="ARBA00022777"/>
    </source>
</evidence>
<evidence type="ECO:0000256" key="1">
    <source>
        <dbReference type="ARBA" id="ARBA00010164"/>
    </source>
</evidence>
<gene>
    <name evidence="6" type="ORF">CR155_13095</name>
</gene>
<evidence type="ECO:0000313" key="7">
    <source>
        <dbReference type="Proteomes" id="UP000234328"/>
    </source>
</evidence>
<keyword evidence="7" id="KW-1185">Reference proteome</keyword>
<proteinExistence type="inferred from homology"/>
<evidence type="ECO:0000259" key="5">
    <source>
        <dbReference type="Pfam" id="PF07804"/>
    </source>
</evidence>
<feature type="domain" description="HipA-like C-terminal" evidence="5">
    <location>
        <begin position="46"/>
        <end position="257"/>
    </location>
</feature>
<evidence type="ECO:0000313" key="6">
    <source>
        <dbReference type="EMBL" id="PLC53215.1"/>
    </source>
</evidence>
<accession>A0A2N4UDW6</accession>
<name>A0A2N4UDW6_9BURK</name>
<dbReference type="Pfam" id="PF07804">
    <property type="entry name" value="HipA_C"/>
    <property type="match status" value="1"/>
</dbReference>
<keyword evidence="2" id="KW-0808">Transferase</keyword>
<dbReference type="AlphaFoldDB" id="A0A2N4UDW6"/>
<dbReference type="OrthoDB" id="9805913at2"/>
<comment type="similarity">
    <text evidence="1">Belongs to the HipA Ser/Thr kinase family.</text>
</comment>
<dbReference type="InterPro" id="IPR012893">
    <property type="entry name" value="HipA-like_C"/>
</dbReference>
<dbReference type="PANTHER" id="PTHR37419:SF1">
    <property type="entry name" value="SERINE_THREONINE-PROTEIN KINASE TOXIN HIPA"/>
    <property type="match status" value="1"/>
</dbReference>
<dbReference type="EMBL" id="PDNV01000008">
    <property type="protein sequence ID" value="PLC53215.1"/>
    <property type="molecule type" value="Genomic_DNA"/>
</dbReference>
<dbReference type="GO" id="GO:0005829">
    <property type="term" value="C:cytosol"/>
    <property type="evidence" value="ECO:0007669"/>
    <property type="project" value="TreeGrafter"/>
</dbReference>
<reference evidence="6 7" key="1">
    <citation type="submission" date="2017-10" db="EMBL/GenBank/DDBJ databases">
        <title>Two draft genome sequences of Pusillimonas sp. strains isolated from a nitrate- and radionuclide-contaminated groundwater in Russia.</title>
        <authorList>
            <person name="Grouzdev D.S."/>
            <person name="Tourova T.P."/>
            <person name="Goeva M.A."/>
            <person name="Babich T.L."/>
            <person name="Sokolova D.S."/>
            <person name="Abdullin R."/>
            <person name="Poltaraus A.B."/>
            <person name="Toshchakov S.V."/>
            <person name="Nazina T.N."/>
        </authorList>
    </citation>
    <scope>NUCLEOTIDE SEQUENCE [LARGE SCALE GENOMIC DNA]</scope>
    <source>
        <strain evidence="6 7">JR1/69-2-13</strain>
    </source>
</reference>
<evidence type="ECO:0000256" key="2">
    <source>
        <dbReference type="ARBA" id="ARBA00022679"/>
    </source>
</evidence>
<dbReference type="Gene3D" id="1.10.1070.20">
    <property type="match status" value="1"/>
</dbReference>
<organism evidence="6 7">
    <name type="scientific">Pollutimonas nitritireducens</name>
    <dbReference type="NCBI Taxonomy" id="2045209"/>
    <lineage>
        <taxon>Bacteria</taxon>
        <taxon>Pseudomonadati</taxon>
        <taxon>Pseudomonadota</taxon>
        <taxon>Betaproteobacteria</taxon>
        <taxon>Burkholderiales</taxon>
        <taxon>Alcaligenaceae</taxon>
        <taxon>Pollutimonas</taxon>
    </lineage>
</organism>
<dbReference type="InterPro" id="IPR052028">
    <property type="entry name" value="HipA_Ser/Thr_kinase"/>
</dbReference>
<evidence type="ECO:0000256" key="4">
    <source>
        <dbReference type="SAM" id="MobiDB-lite"/>
    </source>
</evidence>
<feature type="region of interest" description="Disordered" evidence="4">
    <location>
        <begin position="1"/>
        <end position="23"/>
    </location>
</feature>
<sequence length="286" mass="32113">MNASQYPLSTTIRSRSRTRPRSAPSFYTSSSIVASGGLTIPSRGIGGHWIVKLPSRDFRRVPENEFSMMTLAKMVGIDVPAIDLVDVSSIKNLPEGIDHLGSKAFIIERFDRMDDRHSVHIEDFAQVFSVYPQSKYEKASYRSLARVIAAESGNADIAEFIRRATFNVLIGNGDMHLKNWSLIYRDRQHAELSPAYDFVSTIAYIPGDRSALTFSRSKEFSDYTMDELEHLAAKAALPRKLVLDTAEETVALFMQRWASEKGHLPMDKDVLTAIDKHLDTLPIVTT</sequence>
<dbReference type="PANTHER" id="PTHR37419">
    <property type="entry name" value="SERINE/THREONINE-PROTEIN KINASE TOXIN HIPA"/>
    <property type="match status" value="1"/>
</dbReference>
<dbReference type="Proteomes" id="UP000234328">
    <property type="component" value="Unassembled WGS sequence"/>
</dbReference>
<dbReference type="GO" id="GO:0004674">
    <property type="term" value="F:protein serine/threonine kinase activity"/>
    <property type="evidence" value="ECO:0007669"/>
    <property type="project" value="TreeGrafter"/>
</dbReference>